<dbReference type="STRING" id="485916.Dtox_2815"/>
<feature type="domain" description="DUF4178" evidence="1">
    <location>
        <begin position="33"/>
        <end position="162"/>
    </location>
</feature>
<gene>
    <name evidence="2" type="ordered locus">Dtox_2815</name>
</gene>
<accession>C8W1V9</accession>
<proteinExistence type="predicted"/>
<keyword evidence="3" id="KW-1185">Reference proteome</keyword>
<evidence type="ECO:0000313" key="3">
    <source>
        <dbReference type="Proteomes" id="UP000002217"/>
    </source>
</evidence>
<evidence type="ECO:0000313" key="2">
    <source>
        <dbReference type="EMBL" id="ACV63580.1"/>
    </source>
</evidence>
<dbReference type="RefSeq" id="WP_015758273.1">
    <property type="nucleotide sequence ID" value="NC_013216.1"/>
</dbReference>
<dbReference type="AlphaFoldDB" id="C8W1V9"/>
<evidence type="ECO:0000259" key="1">
    <source>
        <dbReference type="Pfam" id="PF13785"/>
    </source>
</evidence>
<dbReference type="InterPro" id="IPR025235">
    <property type="entry name" value="DUF4178"/>
</dbReference>
<protein>
    <recommendedName>
        <fullName evidence="1">DUF4178 domain-containing protein</fullName>
    </recommendedName>
</protein>
<dbReference type="Pfam" id="PF13785">
    <property type="entry name" value="DUF4178"/>
    <property type="match status" value="1"/>
</dbReference>
<organism evidence="2 3">
    <name type="scientific">Desulfofarcimen acetoxidans (strain ATCC 49208 / DSM 771 / KCTC 5769 / VKM B-1644 / 5575)</name>
    <name type="common">Desulfotomaculum acetoxidans</name>
    <dbReference type="NCBI Taxonomy" id="485916"/>
    <lineage>
        <taxon>Bacteria</taxon>
        <taxon>Bacillati</taxon>
        <taxon>Bacillota</taxon>
        <taxon>Clostridia</taxon>
        <taxon>Eubacteriales</taxon>
        <taxon>Peptococcaceae</taxon>
        <taxon>Desulfofarcimen</taxon>
    </lineage>
</organism>
<sequence length="169" mass="19637">MGVFERISKILQAEKNADKPAAGETSIFALEVAQVISLDLEDWIIEAKVIYHKQPESVLYWLKSGRQRQSLLLDRSIPDKAIILKPFAGRFDEFNDVKTEYILDNKHFFLDFNGECDATASGTSPIGSGEIMFWQYETDQQEIYRIEWQSGRFFHYDGRWIDTFEISII</sequence>
<dbReference type="eggNOG" id="ENOG502ZBW5">
    <property type="taxonomic scope" value="Bacteria"/>
</dbReference>
<dbReference type="OrthoDB" id="2381171at2"/>
<dbReference type="KEGG" id="dae:Dtox_2815"/>
<dbReference type="Proteomes" id="UP000002217">
    <property type="component" value="Chromosome"/>
</dbReference>
<name>C8W1V9_DESAS</name>
<dbReference type="EMBL" id="CP001720">
    <property type="protein sequence ID" value="ACV63580.1"/>
    <property type="molecule type" value="Genomic_DNA"/>
</dbReference>
<reference evidence="2 3" key="1">
    <citation type="journal article" date="2009" name="Stand. Genomic Sci.">
        <title>Complete genome sequence of Desulfotomaculum acetoxidans type strain (5575).</title>
        <authorList>
            <person name="Spring S."/>
            <person name="Lapidus A."/>
            <person name="Schroder M."/>
            <person name="Gleim D."/>
            <person name="Sims D."/>
            <person name="Meincke L."/>
            <person name="Glavina Del Rio T."/>
            <person name="Tice H."/>
            <person name="Copeland A."/>
            <person name="Cheng J.F."/>
            <person name="Lucas S."/>
            <person name="Chen F."/>
            <person name="Nolan M."/>
            <person name="Bruce D."/>
            <person name="Goodwin L."/>
            <person name="Pitluck S."/>
            <person name="Ivanova N."/>
            <person name="Mavromatis K."/>
            <person name="Mikhailova N."/>
            <person name="Pati A."/>
            <person name="Chen A."/>
            <person name="Palaniappan K."/>
            <person name="Land M."/>
            <person name="Hauser L."/>
            <person name="Chang Y.J."/>
            <person name="Jeffries C.D."/>
            <person name="Chain P."/>
            <person name="Saunders E."/>
            <person name="Brettin T."/>
            <person name="Detter J.C."/>
            <person name="Goker M."/>
            <person name="Bristow J."/>
            <person name="Eisen J.A."/>
            <person name="Markowitz V."/>
            <person name="Hugenholtz P."/>
            <person name="Kyrpides N.C."/>
            <person name="Klenk H.P."/>
            <person name="Han C."/>
        </authorList>
    </citation>
    <scope>NUCLEOTIDE SEQUENCE [LARGE SCALE GENOMIC DNA]</scope>
    <source>
        <strain evidence="3">ATCC 49208 / DSM 771 / VKM B-1644</strain>
    </source>
</reference>
<dbReference type="HOGENOM" id="CLU_1584892_0_0_9"/>